<feature type="active site" description="Proton donor" evidence="13">
    <location>
        <position position="704"/>
    </location>
</feature>
<feature type="binding site" evidence="11">
    <location>
        <begin position="440"/>
        <end position="442"/>
    </location>
    <ligand>
        <name>L-methionine</name>
        <dbReference type="ChEBI" id="CHEBI:57844"/>
    </ligand>
</feature>
<dbReference type="NCBIfam" id="TIGR01371">
    <property type="entry name" value="met_syn_B12ind"/>
    <property type="match status" value="1"/>
</dbReference>
<dbReference type="CDD" id="cd03312">
    <property type="entry name" value="CIMS_N_terminal_like"/>
    <property type="match status" value="1"/>
</dbReference>
<feature type="binding site" evidence="12">
    <location>
        <position position="675"/>
    </location>
    <ligand>
        <name>Zn(2+)</name>
        <dbReference type="ChEBI" id="CHEBI:29105"/>
        <label>1</label>
        <note>catalytic</note>
    </ligand>
</feature>
<evidence type="ECO:0000256" key="6">
    <source>
        <dbReference type="ARBA" id="ARBA00022605"/>
    </source>
</evidence>
<feature type="domain" description="Cobalamin-independent methionine synthase MetE N-terminal" evidence="16">
    <location>
        <begin position="4"/>
        <end position="317"/>
    </location>
</feature>
<evidence type="ECO:0000256" key="11">
    <source>
        <dbReference type="PIRSR" id="PIRSR000382-1"/>
    </source>
</evidence>
<dbReference type="AlphaFoldDB" id="A0A2V1ECX9"/>
<evidence type="ECO:0000256" key="3">
    <source>
        <dbReference type="ARBA" id="ARBA00009553"/>
    </source>
</evidence>
<dbReference type="Proteomes" id="UP000244855">
    <property type="component" value="Unassembled WGS sequence"/>
</dbReference>
<sequence>MVQSSVLGFPRMGANRELKKANEAYWADKLSRDELIKEAKRLRLEHWKIQKDAGVDVIPSNDFAFYDHLLDHIQLFNAIPERYSKHNLDKLDEYFAMGRGHQKDGVDVPSLEMVKWFDSNYHYVKPTFQDGQTFKLADNPKPVAEFLEAKEAGIITRPVLIGPVSFLALGKADRGQSVDPISLLEKLLPVYVELLEKLKAAGAETVQIDEPVLVYDLQQKVKDAFKPAYEKLSGSSLPKLVLATYFGDIVHNFEVFPAIKNVYGIHIDLVRNPEQLDAVIGQLGSDQVLSAGVVDGRNIWKTNFKRAVETVEKAIQKLGKDRVIVATSSSLLHTPHSLDSEKKLPEEVKDWFSFAVQKTSEVVVIAKAVTEGPAAVRDALEANAKSMQARASSERTNNKAVQDRQAKVTPEQHERKSAFPERYAQQKKHLSLPTFPTTTIGSFPQTKEIRIQRNKFTKGEITAEQYEKFIEKEIDDVIKIQDELGLDVYVHGEPERNDMVQYFGERLDGYVFTTNGWVQSYGSRCVRPPIVVGDISRPAPMSVKESKYAASVSKKPMKGMLTGPITCLRWSFPRDDVHQSVQAQQLALALRDEVIDLEAAGIFVIQVDEPALREGLPLRSGTEREKYLEWAVNSFKLACAGVQDSTQIHSHFCYSEFQDFFHAIAALDADVLSIENSKSDAKLLKVFEDKAYPRHIGPGVYDIHSPRVPSEQEIKDRIAEMLVYLKPEQLWVNPDCGLKTRQWKETKAALVNLVNAAKFYREKYA</sequence>
<proteinExistence type="inferred from homology"/>
<comment type="similarity">
    <text evidence="3">Belongs to the vitamin-B12 independent methionine synthase family.</text>
</comment>
<evidence type="ECO:0000256" key="4">
    <source>
        <dbReference type="ARBA" id="ARBA00012034"/>
    </source>
</evidence>
<feature type="binding site" evidence="11">
    <location>
        <begin position="524"/>
        <end position="525"/>
    </location>
    <ligand>
        <name>5-methyltetrahydropteroyltri-L-glutamate</name>
        <dbReference type="ChEBI" id="CHEBI:58207"/>
    </ligand>
</feature>
<dbReference type="FunFam" id="3.20.20.210:FF:000002">
    <property type="entry name" value="5-methyltetrahydropteroyltriglutamate--homocysteine methyltransferase"/>
    <property type="match status" value="1"/>
</dbReference>
<comment type="cofactor">
    <cofactor evidence="12">
        <name>Zn(2+)</name>
        <dbReference type="ChEBI" id="CHEBI:29105"/>
    </cofactor>
    <text evidence="12">Binds 2 Zn(2+) ions per subunit.</text>
</comment>
<dbReference type="GO" id="GO:0003871">
    <property type="term" value="F:5-methyltetrahydropteroyltriglutamate-homocysteine S-methyltransferase activity"/>
    <property type="evidence" value="ECO:0007669"/>
    <property type="project" value="UniProtKB-EC"/>
</dbReference>
<feature type="binding site" evidence="12">
    <location>
        <position position="662"/>
    </location>
    <ligand>
        <name>Zn(2+)</name>
        <dbReference type="ChEBI" id="CHEBI:29105"/>
        <label>2</label>
    </ligand>
</feature>
<dbReference type="STRING" id="97972.A0A2V1ECX9"/>
<feature type="binding site" evidence="11">
    <location>
        <position position="19"/>
    </location>
    <ligand>
        <name>5-methyltetrahydropteroyltri-L-glutamate</name>
        <dbReference type="ChEBI" id="CHEBI:58207"/>
    </ligand>
</feature>
<feature type="binding site" evidence="11">
    <location>
        <position position="570"/>
    </location>
    <ligand>
        <name>5-methyltetrahydropteroyltri-L-glutamate</name>
        <dbReference type="ChEBI" id="CHEBI:58207"/>
    </ligand>
</feature>
<keyword evidence="9 12" id="KW-0862">Zinc</keyword>
<evidence type="ECO:0000313" key="18">
    <source>
        <dbReference type="Proteomes" id="UP000244855"/>
    </source>
</evidence>
<dbReference type="UniPathway" id="UPA00051">
    <property type="reaction ID" value="UER00082"/>
</dbReference>
<evidence type="ECO:0000256" key="10">
    <source>
        <dbReference type="ARBA" id="ARBA00023167"/>
    </source>
</evidence>
<dbReference type="EC" id="2.1.1.14" evidence="4"/>
<keyword evidence="5" id="KW-0489">Methyltransferase</keyword>
<evidence type="ECO:0000256" key="7">
    <source>
        <dbReference type="ARBA" id="ARBA00022679"/>
    </source>
</evidence>
<evidence type="ECO:0000256" key="9">
    <source>
        <dbReference type="ARBA" id="ARBA00022833"/>
    </source>
</evidence>
<dbReference type="InterPro" id="IPR002629">
    <property type="entry name" value="Met_Synth_C/arc"/>
</dbReference>
<evidence type="ECO:0000256" key="12">
    <source>
        <dbReference type="PIRSR" id="PIRSR000382-2"/>
    </source>
</evidence>
<dbReference type="OrthoDB" id="1053771at2759"/>
<organism evidence="17 18">
    <name type="scientific">Periconia macrospinosa</name>
    <dbReference type="NCBI Taxonomy" id="97972"/>
    <lineage>
        <taxon>Eukaryota</taxon>
        <taxon>Fungi</taxon>
        <taxon>Dikarya</taxon>
        <taxon>Ascomycota</taxon>
        <taxon>Pezizomycotina</taxon>
        <taxon>Dothideomycetes</taxon>
        <taxon>Pleosporomycetidae</taxon>
        <taxon>Pleosporales</taxon>
        <taxon>Massarineae</taxon>
        <taxon>Periconiaceae</taxon>
        <taxon>Periconia</taxon>
    </lineage>
</organism>
<evidence type="ECO:0000256" key="2">
    <source>
        <dbReference type="ARBA" id="ARBA00004681"/>
    </source>
</evidence>
<comment type="pathway">
    <text evidence="2">Amino-acid biosynthesis; L-methionine biosynthesis via de novo pathway; L-methionine from L-homocysteine (MetE route): step 1/1.</text>
</comment>
<dbReference type="CDD" id="cd03311">
    <property type="entry name" value="CIMS_C_terminal_like"/>
    <property type="match status" value="1"/>
</dbReference>
<name>A0A2V1ECX9_9PLEO</name>
<evidence type="ECO:0000259" key="15">
    <source>
        <dbReference type="Pfam" id="PF01717"/>
    </source>
</evidence>
<evidence type="ECO:0000256" key="5">
    <source>
        <dbReference type="ARBA" id="ARBA00022603"/>
    </source>
</evidence>
<keyword evidence="18" id="KW-1185">Reference proteome</keyword>
<keyword evidence="6" id="KW-0028">Amino-acid biosynthesis</keyword>
<dbReference type="GO" id="GO:0009086">
    <property type="term" value="P:methionine biosynthetic process"/>
    <property type="evidence" value="ECO:0007669"/>
    <property type="project" value="UniProtKB-KW"/>
</dbReference>
<dbReference type="NCBIfam" id="NF003556">
    <property type="entry name" value="PRK05222.1"/>
    <property type="match status" value="1"/>
</dbReference>
<feature type="region of interest" description="Disordered" evidence="14">
    <location>
        <begin position="387"/>
        <end position="421"/>
    </location>
</feature>
<keyword evidence="7" id="KW-0808">Transferase</keyword>
<keyword evidence="8 12" id="KW-0479">Metal-binding</keyword>
<evidence type="ECO:0000256" key="8">
    <source>
        <dbReference type="ARBA" id="ARBA00022723"/>
    </source>
</evidence>
<feature type="binding site" evidence="12">
    <location>
        <position position="651"/>
    </location>
    <ligand>
        <name>Zn(2+)</name>
        <dbReference type="ChEBI" id="CHEBI:29105"/>
        <label>1</label>
        <note>catalytic</note>
    </ligand>
</feature>
<evidence type="ECO:0000256" key="1">
    <source>
        <dbReference type="ARBA" id="ARBA00002777"/>
    </source>
</evidence>
<dbReference type="Gene3D" id="3.20.20.210">
    <property type="match status" value="2"/>
</dbReference>
<feature type="binding site" evidence="11">
    <location>
        <position position="608"/>
    </location>
    <ligand>
        <name>L-methionine</name>
        <dbReference type="ChEBI" id="CHEBI:57844"/>
    </ligand>
</feature>
<evidence type="ECO:0000259" key="16">
    <source>
        <dbReference type="Pfam" id="PF08267"/>
    </source>
</evidence>
<dbReference type="InterPro" id="IPR006276">
    <property type="entry name" value="Cobalamin-indep_Met_synthase"/>
</dbReference>
<feature type="domain" description="Cobalamin-independent methionine synthase MetE C-terminal/archaeal" evidence="15">
    <location>
        <begin position="435"/>
        <end position="758"/>
    </location>
</feature>
<comment type="function">
    <text evidence="1">Catalyzes the transfer of a methyl group from 5-methyltetrahydrofolate to homocysteine resulting in methionine formation.</text>
</comment>
<dbReference type="InterPro" id="IPR013215">
    <property type="entry name" value="Cbl-indep_Met_Synth_N"/>
</dbReference>
<accession>A0A2V1ECX9</accession>
<protein>
    <recommendedName>
        <fullName evidence="4">5-methyltetrahydropteroyltriglutamate--homocysteine S-methyltransferase</fullName>
        <ecNumber evidence="4">2.1.1.14</ecNumber>
    </recommendedName>
</protein>
<feature type="binding site" evidence="12">
    <location>
        <position position="736"/>
    </location>
    <ligand>
        <name>Zn(2+)</name>
        <dbReference type="ChEBI" id="CHEBI:29105"/>
        <label>1</label>
        <note>catalytic</note>
    </ligand>
</feature>
<evidence type="ECO:0000256" key="14">
    <source>
        <dbReference type="SAM" id="MobiDB-lite"/>
    </source>
</evidence>
<dbReference type="InterPro" id="IPR038071">
    <property type="entry name" value="UROD/MetE-like_sf"/>
</dbReference>
<dbReference type="PIRSF" id="PIRSF000382">
    <property type="entry name" value="MeTrfase_B12_ind"/>
    <property type="match status" value="1"/>
</dbReference>
<dbReference type="Pfam" id="PF08267">
    <property type="entry name" value="Meth_synt_1"/>
    <property type="match status" value="1"/>
</dbReference>
<feature type="binding site" evidence="11">
    <location>
        <position position="120"/>
    </location>
    <ligand>
        <name>5-methyltetrahydropteroyltri-L-glutamate</name>
        <dbReference type="ChEBI" id="CHEBI:58207"/>
    </ligand>
</feature>
<dbReference type="HAMAP" id="MF_00172">
    <property type="entry name" value="Meth_synth"/>
    <property type="match status" value="1"/>
</dbReference>
<dbReference type="GO" id="GO:0008270">
    <property type="term" value="F:zinc ion binding"/>
    <property type="evidence" value="ECO:0007669"/>
    <property type="project" value="InterPro"/>
</dbReference>
<evidence type="ECO:0000256" key="13">
    <source>
        <dbReference type="PIRSR" id="PIRSR000382-3"/>
    </source>
</evidence>
<evidence type="ECO:0000313" key="17">
    <source>
        <dbReference type="EMBL" id="PVI07889.1"/>
    </source>
</evidence>
<feature type="compositionally biased region" description="Basic and acidic residues" evidence="14">
    <location>
        <begin position="392"/>
        <end position="419"/>
    </location>
</feature>
<keyword evidence="10" id="KW-0486">Methionine biosynthesis</keyword>
<dbReference type="SUPFAM" id="SSF51726">
    <property type="entry name" value="UROD/MetE-like"/>
    <property type="match status" value="2"/>
</dbReference>
<dbReference type="Pfam" id="PF01717">
    <property type="entry name" value="Meth_synt_2"/>
    <property type="match status" value="1"/>
</dbReference>
<gene>
    <name evidence="17" type="ORF">DM02DRAFT_235263</name>
</gene>
<dbReference type="PANTHER" id="PTHR30519">
    <property type="entry name" value="5-METHYLTETRAHYDROPTEROYLTRIGLUTAMATE--HOMOCYSTEINE METHYLTRANSFERASE"/>
    <property type="match status" value="1"/>
</dbReference>
<feature type="binding site" evidence="11">
    <location>
        <position position="608"/>
    </location>
    <ligand>
        <name>L-homocysteine</name>
        <dbReference type="ChEBI" id="CHEBI:58199"/>
    </ligand>
</feature>
<feature type="binding site" evidence="12">
    <location>
        <position position="653"/>
    </location>
    <ligand>
        <name>Zn(2+)</name>
        <dbReference type="ChEBI" id="CHEBI:29105"/>
        <label>1</label>
        <note>catalytic</note>
    </ligand>
</feature>
<dbReference type="EMBL" id="KZ805302">
    <property type="protein sequence ID" value="PVI07889.1"/>
    <property type="molecule type" value="Genomic_DNA"/>
</dbReference>
<dbReference type="GO" id="GO:0032259">
    <property type="term" value="P:methylation"/>
    <property type="evidence" value="ECO:0007669"/>
    <property type="project" value="UniProtKB-KW"/>
</dbReference>
<reference evidence="17 18" key="1">
    <citation type="journal article" date="2018" name="Sci. Rep.">
        <title>Comparative genomics provides insights into the lifestyle and reveals functional heterogeneity of dark septate endophytic fungi.</title>
        <authorList>
            <person name="Knapp D.G."/>
            <person name="Nemeth J.B."/>
            <person name="Barry K."/>
            <person name="Hainaut M."/>
            <person name="Henrissat B."/>
            <person name="Johnson J."/>
            <person name="Kuo A."/>
            <person name="Lim J.H.P."/>
            <person name="Lipzen A."/>
            <person name="Nolan M."/>
            <person name="Ohm R.A."/>
            <person name="Tamas L."/>
            <person name="Grigoriev I.V."/>
            <person name="Spatafora J.W."/>
            <person name="Nagy L.G."/>
            <person name="Kovacs G.M."/>
        </authorList>
    </citation>
    <scope>NUCLEOTIDE SEQUENCE [LARGE SCALE GENOMIC DNA]</scope>
    <source>
        <strain evidence="17 18">DSE2036</strain>
    </source>
</reference>
<feature type="binding site" evidence="11">
    <location>
        <position position="493"/>
    </location>
    <ligand>
        <name>L-methionine</name>
        <dbReference type="ChEBI" id="CHEBI:57844"/>
    </ligand>
</feature>
<feature type="binding site" evidence="11">
    <location>
        <begin position="440"/>
        <end position="442"/>
    </location>
    <ligand>
        <name>L-homocysteine</name>
        <dbReference type="ChEBI" id="CHEBI:58199"/>
    </ligand>
</feature>